<dbReference type="KEGG" id="jre:109000891"/>
<evidence type="ECO:0000313" key="3">
    <source>
        <dbReference type="RefSeq" id="XP_018833474.1"/>
    </source>
</evidence>
<dbReference type="Gene3D" id="1.10.287.110">
    <property type="entry name" value="DnaJ domain"/>
    <property type="match status" value="1"/>
</dbReference>
<dbReference type="OrthoDB" id="445556at2759"/>
<dbReference type="PRINTS" id="PR00625">
    <property type="entry name" value="JDOMAIN"/>
</dbReference>
<dbReference type="AlphaFoldDB" id="A0A2I4DP90"/>
<accession>A0A2I4DP90</accession>
<dbReference type="Proteomes" id="UP000235220">
    <property type="component" value="Chromosome 11"/>
</dbReference>
<sequence length="169" mass="18682">MFSASSSLSLSSSSHFFGPKLAVIDCQRSFPKSLKYRASPISASCTATAERTGSHVTSSASLYEVLGIQMGASCQEIKAAYRRLARVVHPDVSSNGQRSGQTSAGEFIKVHEAYTTLSDPERRADYDRVLYGRRRRTASYSTVMATRAATMDSQFSGNSRRRWETDQCW</sequence>
<dbReference type="SUPFAM" id="SSF46565">
    <property type="entry name" value="Chaperone J-domain"/>
    <property type="match status" value="1"/>
</dbReference>
<dbReference type="GO" id="GO:0009507">
    <property type="term" value="C:chloroplast"/>
    <property type="evidence" value="ECO:0000318"/>
    <property type="project" value="GO_Central"/>
</dbReference>
<dbReference type="STRING" id="51240.A0A2I4DP90"/>
<dbReference type="InterPro" id="IPR052276">
    <property type="entry name" value="Diphthamide-biosynth_chaperone"/>
</dbReference>
<proteinExistence type="predicted"/>
<dbReference type="InParanoid" id="A0A2I4DP90"/>
<dbReference type="InterPro" id="IPR036869">
    <property type="entry name" value="J_dom_sf"/>
</dbReference>
<dbReference type="CDD" id="cd06257">
    <property type="entry name" value="DnaJ"/>
    <property type="match status" value="1"/>
</dbReference>
<evidence type="ECO:0000259" key="1">
    <source>
        <dbReference type="PROSITE" id="PS50076"/>
    </source>
</evidence>
<dbReference type="SMART" id="SM00271">
    <property type="entry name" value="DnaJ"/>
    <property type="match status" value="1"/>
</dbReference>
<organism evidence="2 3">
    <name type="scientific">Juglans regia</name>
    <name type="common">English walnut</name>
    <dbReference type="NCBI Taxonomy" id="51240"/>
    <lineage>
        <taxon>Eukaryota</taxon>
        <taxon>Viridiplantae</taxon>
        <taxon>Streptophyta</taxon>
        <taxon>Embryophyta</taxon>
        <taxon>Tracheophyta</taxon>
        <taxon>Spermatophyta</taxon>
        <taxon>Magnoliopsida</taxon>
        <taxon>eudicotyledons</taxon>
        <taxon>Gunneridae</taxon>
        <taxon>Pentapetalae</taxon>
        <taxon>rosids</taxon>
        <taxon>fabids</taxon>
        <taxon>Fagales</taxon>
        <taxon>Juglandaceae</taxon>
        <taxon>Juglans</taxon>
    </lineage>
</organism>
<gene>
    <name evidence="3" type="primary">LOC109000891</name>
</gene>
<reference evidence="3" key="1">
    <citation type="submission" date="2025-08" db="UniProtKB">
        <authorList>
            <consortium name="RefSeq"/>
        </authorList>
    </citation>
    <scope>IDENTIFICATION</scope>
    <source>
        <tissue evidence="3">Leaves</tissue>
    </source>
</reference>
<name>A0A2I4DP90_JUGRE</name>
<evidence type="ECO:0000313" key="2">
    <source>
        <dbReference type="Proteomes" id="UP000235220"/>
    </source>
</evidence>
<protein>
    <submittedName>
        <fullName evidence="3">Chaperone protein dnaJ 11, chloroplastic-like</fullName>
    </submittedName>
</protein>
<dbReference type="PANTHER" id="PTHR44240:SF22">
    <property type="entry name" value="CHAPERONE PROTEIN DNAJ 11, CHLOROPLASTIC-LIKE"/>
    <property type="match status" value="1"/>
</dbReference>
<feature type="domain" description="J" evidence="1">
    <location>
        <begin position="61"/>
        <end position="130"/>
    </location>
</feature>
<dbReference type="Pfam" id="PF00226">
    <property type="entry name" value="DnaJ"/>
    <property type="match status" value="1"/>
</dbReference>
<dbReference type="InterPro" id="IPR001623">
    <property type="entry name" value="DnaJ_domain"/>
</dbReference>
<dbReference type="GeneID" id="109000891"/>
<dbReference type="RefSeq" id="XP_018833474.1">
    <property type="nucleotide sequence ID" value="XM_018977929.2"/>
</dbReference>
<keyword evidence="2" id="KW-1185">Reference proteome</keyword>
<dbReference type="PROSITE" id="PS50076">
    <property type="entry name" value="DNAJ_2"/>
    <property type="match status" value="1"/>
</dbReference>
<dbReference type="PANTHER" id="PTHR44240">
    <property type="entry name" value="DNAJ DOMAIN (PROKARYOTIC HEAT SHOCK PROTEIN)-RELATED"/>
    <property type="match status" value="1"/>
</dbReference>